<dbReference type="RefSeq" id="WP_379683023.1">
    <property type="nucleotide sequence ID" value="NZ_JBHLYW010000029.1"/>
</dbReference>
<evidence type="ECO:0000256" key="1">
    <source>
        <dbReference type="SAM" id="SignalP"/>
    </source>
</evidence>
<keyword evidence="4" id="KW-1185">Reference proteome</keyword>
<feature type="signal peptide" evidence="1">
    <location>
        <begin position="1"/>
        <end position="18"/>
    </location>
</feature>
<evidence type="ECO:0000259" key="2">
    <source>
        <dbReference type="Pfam" id="PF19081"/>
    </source>
</evidence>
<dbReference type="InterPro" id="IPR002860">
    <property type="entry name" value="BNR_rpt"/>
</dbReference>
<proteinExistence type="predicted"/>
<feature type="domain" description="Ig-like" evidence="2">
    <location>
        <begin position="1617"/>
        <end position="1689"/>
    </location>
</feature>
<dbReference type="CDD" id="cd15482">
    <property type="entry name" value="Sialidase_non-viral"/>
    <property type="match status" value="1"/>
</dbReference>
<evidence type="ECO:0000313" key="4">
    <source>
        <dbReference type="Proteomes" id="UP001589734"/>
    </source>
</evidence>
<dbReference type="InterPro" id="IPR044023">
    <property type="entry name" value="Ig_7"/>
</dbReference>
<dbReference type="InterPro" id="IPR026341">
    <property type="entry name" value="T9SS_type_B"/>
</dbReference>
<dbReference type="SUPFAM" id="SSF110296">
    <property type="entry name" value="Oligoxyloglucan reducing end-specific cellobiohydrolase"/>
    <property type="match status" value="1"/>
</dbReference>
<reference evidence="3 4" key="1">
    <citation type="submission" date="2024-09" db="EMBL/GenBank/DDBJ databases">
        <authorList>
            <person name="Sun Q."/>
            <person name="Mori K."/>
        </authorList>
    </citation>
    <scope>NUCLEOTIDE SEQUENCE [LARGE SCALE GENOMIC DNA]</scope>
    <source>
        <strain evidence="3 4">CGMCC 1.12926</strain>
    </source>
</reference>
<dbReference type="Pfam" id="PF13585">
    <property type="entry name" value="CHU_C"/>
    <property type="match status" value="1"/>
</dbReference>
<organism evidence="3 4">
    <name type="scientific">Flavobacterium procerum</name>
    <dbReference type="NCBI Taxonomy" id="1455569"/>
    <lineage>
        <taxon>Bacteria</taxon>
        <taxon>Pseudomonadati</taxon>
        <taxon>Bacteroidota</taxon>
        <taxon>Flavobacteriia</taxon>
        <taxon>Flavobacteriales</taxon>
        <taxon>Flavobacteriaceae</taxon>
        <taxon>Flavobacterium</taxon>
    </lineage>
</organism>
<comment type="caution">
    <text evidence="3">The sequence shown here is derived from an EMBL/GenBank/DDBJ whole genome shotgun (WGS) entry which is preliminary data.</text>
</comment>
<accession>A0ABV6BZ23</accession>
<protein>
    <submittedName>
        <fullName evidence="3">T9SS type B sorting domain-containing protein</fullName>
    </submittedName>
</protein>
<name>A0ABV6BZ23_9FLAO</name>
<dbReference type="NCBIfam" id="TIGR04131">
    <property type="entry name" value="Bac_Flav_CTERM"/>
    <property type="match status" value="1"/>
</dbReference>
<feature type="chain" id="PRO_5045533617" evidence="1">
    <location>
        <begin position="19"/>
        <end position="1863"/>
    </location>
</feature>
<dbReference type="EMBL" id="JBHLYW010000029">
    <property type="protein sequence ID" value="MFC0079982.1"/>
    <property type="molecule type" value="Genomic_DNA"/>
</dbReference>
<dbReference type="InterPro" id="IPR036278">
    <property type="entry name" value="Sialidase_sf"/>
</dbReference>
<sequence length="1863" mass="203498">MKQKLLFLFLLFSVICYSQENCNNGIDDDGDGLIDLNDSDCACNQSAINSIIPNPSFETKTGCPKSFSELYHATPWIQATSATTDYHNKCGFVAKGITELGLDTFPDGDGIASALFIQDWKEYLGATLLSPLKAETSYQLTFNVAAYFENGSGEFTGKDISLLEPVDITIYGCANGQNLPLNTYNSPDTADPTWVEIGKATYTPLSKWGELTITFKTNFDVNAIMLGAPKVLPASYLVRTNGNPYFLFDNLLLNTSAAFGVNISQQGFFCEENLVLKAEITKPLSSEKTFQWYQNGIAIVGATDETYKVPSFVTSLGQYSVKVTDKGSCFVSTKVTINNTIPGPAVTSVQPNCVVTTGSIKITTPAAEYSFDNGKTWQSSPNKELLAVGSYYVKIKTLSGCISSATGVNIVAPQLLANSNLTIVQPTTCDGKGSITVNAPNAVSYSFDNGVTWTTNATASDLEPGNYQVKIKDAVSCQSSAQYAVINRVYLNNPVFKIVQPSCGKGGQITVTTTADQYSFDNGTTWTTDPVATDLKAGSYLIKIKNNNGCQSNAAYANLEQYYLKFYPAYTKVQPICGTGGTITITSEAYEYSFDGGKTWSTDPVASDLLPGNYQIVCRNELGCISYPQYVYLDYFYLPNPAFTFTKPTCEIGGSITITTPATAYSFDNGNNWTTNPTATNLKAGTYYIMIKNEIGCTSSTYHYVNLDHFYLPKPSYVAVNPYCGNIGSIEITTKSDLYSFDGGYTWTTNPIKTNLKSGYYYIKIKNNLGCESNIADIYLDSNYLANPNYELTLATCEKNASITITTKSDFYSFDSGNTWTTNPTISDLPPNSYYNIRIKNSAGCISNYMPVSIRPFYLDNPAFTVVQPSCGIKGSITIETVADFYSIDNGSTWTTNPVFSNLTPNSYYYIKIKNKLGCTSEYQYIFIKPFFLDNPSYTFLQPSCGVAGNITITTPSDYYSFDNGSTWTTNPILSSPKPGSYYYILIKNNLGCTSSPLYIYVPPFYIDNPEFTVEQPSCGKGGVIAITTPADQYSFDGGNTWTTNSVASNLKAGYYYIMIKNKLGCVSNNQYAYMQAFYLDYPNYDVVQPTCESKGKITITTTADFYSFDNGNTWTTNPVLLNPSSNYTYIKIKNNKGCESNSQYVYVSSPFYISPKPNVTTVMPSNCGVKDGSITVTTSAASYSFDNGLTWKTNPNSGPLEAGTYAVKVKEYSSSCPSEANIVVLNSKNITEAPTFGTIQPTCITPTGSITVTTLASAYSFDNGLTWQSEKSKNNLQPGDYLVKIKNDKGCISESALVKIIPFTTYKITNYAVSEPLCASGSATGIVLKIETVAEAYSFDNGVTWSTNPVATNLNANTEYCLRIKNSEGCISEPLCIKTSSQIPVPPAPQITVKQPSGCESSGSISVNASKAAYSFDNGLTWVKNQTSTALTPGTYYIRTKEIGSECISEAAKAIIDLPPSAPKTPETIVVQPTTCSNPFGTIEITSLESGYSFDAGKTWTTNPKSEKLAAGTYFIKTKNSAGCESVSVTIKIEAPTDYPNAPTTVVIQPDCSNPQGKINITSIASAYSFDNGVTWKTVQVSEFLNPGDYYIKVKNADGCISEASKTVIIPFTNFPAMPTGSTVQTFCIDDNALIKNLAVSGASLKWYDAAVNGNLLTDTTLLEDGIYYGTQTINGCESKRFAITVKIQDTPFPIAESPQKFCIQQNATIAKIKINGQDIKWYTEPSGGINLAASTLLENGMIYYASQTINGCESLRFPVDIQIFEATTVECINFVEELPYPKFFTPNGDSYNDYWTIDFAYLAPNTPIRIYDRYGKLIKELVPNTSWDGTYLSHLAPSSDYWFVVTRLNGAEFRAHFSLKR</sequence>
<dbReference type="SUPFAM" id="SSF50939">
    <property type="entry name" value="Sialidases"/>
    <property type="match status" value="3"/>
</dbReference>
<dbReference type="Pfam" id="PF02012">
    <property type="entry name" value="BNR"/>
    <property type="match status" value="1"/>
</dbReference>
<dbReference type="Gene3D" id="2.60.40.10">
    <property type="entry name" value="Immunoglobulins"/>
    <property type="match status" value="1"/>
</dbReference>
<keyword evidence="1" id="KW-0732">Signal</keyword>
<dbReference type="InterPro" id="IPR013783">
    <property type="entry name" value="Ig-like_fold"/>
</dbReference>
<dbReference type="Proteomes" id="UP001589734">
    <property type="component" value="Unassembled WGS sequence"/>
</dbReference>
<evidence type="ECO:0000313" key="3">
    <source>
        <dbReference type="EMBL" id="MFC0079982.1"/>
    </source>
</evidence>
<dbReference type="Gene3D" id="2.120.10.10">
    <property type="match status" value="2"/>
</dbReference>
<gene>
    <name evidence="3" type="ORF">ACFFLS_23255</name>
</gene>
<dbReference type="Pfam" id="PF19081">
    <property type="entry name" value="Ig_7"/>
    <property type="match status" value="1"/>
</dbReference>